<dbReference type="Pfam" id="PF17963">
    <property type="entry name" value="Big_9"/>
    <property type="match status" value="2"/>
</dbReference>
<keyword evidence="5" id="KW-1185">Reference proteome</keyword>
<evidence type="ECO:0000256" key="1">
    <source>
        <dbReference type="SAM" id="MobiDB-lite"/>
    </source>
</evidence>
<dbReference type="PANTHER" id="PTHR47641:SF10">
    <property type="entry name" value="SERINE-RICH 25 KDA ANTIGEN PROTEIN"/>
    <property type="match status" value="1"/>
</dbReference>
<comment type="caution">
    <text evidence="4">The sequence shown here is derived from an EMBL/GenBank/DDBJ whole genome shotgun (WGS) entry which is preliminary data.</text>
</comment>
<accession>A0ABS5PE14</accession>
<gene>
    <name evidence="4" type="ORF">KHA90_16045</name>
</gene>
<evidence type="ECO:0000256" key="2">
    <source>
        <dbReference type="SAM" id="SignalP"/>
    </source>
</evidence>
<feature type="domain" description="PA14" evidence="3">
    <location>
        <begin position="567"/>
        <end position="722"/>
    </location>
</feature>
<name>A0ABS5PE14_9FLAO</name>
<sequence length="1525" mass="165433">MKKTFLLLLFLPFFGFSQIDLVKWNAANANNLSPTYSVANVTSQDLSPNNGINIAYTSDNSNETFFKTSNWPTPADNGGEYNPTKYIQFTIKPNTGYKADLSTFTFQAKSGSGKFRVKYSKDVSFATGVKDLILETSTPTTWTTYTTSFSAEINPILPTETVYVRIYAYSTYNTFDVKTGTNTNNVVPLIRGTITSFDSSKILAINDYESTLKEVAVNINPLNNDVKKETVTALTISNPPASEGTAIINPDKTITFNPAQGFTGSSTLNYTVTAPTGTSTASIKVTISNTTDDNLSLWNGASSSFNPVTKTYVNSNSPVTSTGATLSYVYQNTTNAFFQTGSWPDPSQNGGNLDLNKYIQFKINTADANHQLNLKQFNFSYRGSTNGQRFEVRYSKDVNFATGVKVLVPQTNSAGAWTPVTTTFATDINPVLPNETVYIRFYVSNTYNTFDILNGNGNSVGPVITGTVKDINTLTANNDYVTLPGGQSTVIPIISNDVIGGAALQQITVTQPTNGTVTVNGTTSVTFTPSSTFAGTTSFNYTLRNANSNYSSATVGVTSACTPALTAGSNYWKGYVYNYTGNNPAATTYTGSVAEKANFDRNIGDGVITGDATVAADAFCGTAPSDKFFVRYLMKATTTAETYNITLGADDGVRLYIDGTLVNVTPANSWSDHSYIGYSAQYTFTAGTHDLVLEYYENAGSSRVSFSYGAVKGNPTVYGDNKWNVYGYTLADISLPAASYAGTYVDNNLNINTQTFWDRTKSPSYTAGWQGAPMNIDQFSIAYKRQGFPCGRYQIQLVNCDDIGEIYIDGVKVYTQSGYTNTSVLINSGQQYSLNKNSKVDVRLREDAGDANVAINFIDVPFSYDGSTAPPANSSIIINNNYTLTNDLEVCSCTVAAGKTLTIATDKVLTVNENITVNAAGKIVVQNSGSLVQTNNSSTYTGSTTSFEVNRNTTPINRFDYTYWSSPVINQTLYNLSPETLFDKYLEFDSSINNWKYLNGGNYIMQPGKGYIIRGPQSYAAIGNPQIYQGKFIGVPNNGIITIPVINKAGNTTTTNLLGNPYPSALNADQFYADNSAVIKGTFYLWTHSITPVPNANGQFVYSDSSYISYNATGSTGTGDFTNCPTCGGNKLTGNIASGQGFFVQAKTTGNVVFNNALRVKTTASNNQFSKTAKTVVEKNRVWLNIKNNDGAYNEMLLGYITGATNELDDAYDGSTYASGTALYSILGENNLVIQGRALPFEEQKEIIPLGYIASSATEYTIGIESVDGLFSSKNVYLLDKTTNVVTNLSESRYTFATDPGTFNDRFVLSFYKKTTIAPNEEPKPADPVTTEPETPVVTEPENPVTTQPETPVATQPESPVTTQPETPVATQPESPVTTQPETPVATQPENPVTSQPETPVATQPENPVTSQPETPVATQPENPVATTPGGNPTPENPVLEIPSIPEITRKQIVIYQSNNQILIESDLLNIESVYVYDVLGRNIFNKENVHTTSYSTDQLSIQHQVIIVKVRTEDNKIITRKVIF</sequence>
<feature type="compositionally biased region" description="Polar residues" evidence="1">
    <location>
        <begin position="1354"/>
        <end position="1426"/>
    </location>
</feature>
<organism evidence="4 5">
    <name type="scientific">Flavobacterium psychroterrae</name>
    <dbReference type="NCBI Taxonomy" id="2133767"/>
    <lineage>
        <taxon>Bacteria</taxon>
        <taxon>Pseudomonadati</taxon>
        <taxon>Bacteroidota</taxon>
        <taxon>Flavobacteriia</taxon>
        <taxon>Flavobacteriales</taxon>
        <taxon>Flavobacteriaceae</taxon>
        <taxon>Flavobacterium</taxon>
    </lineage>
</organism>
<feature type="region of interest" description="Disordered" evidence="1">
    <location>
        <begin position="1318"/>
        <end position="1439"/>
    </location>
</feature>
<reference evidence="4 5" key="1">
    <citation type="journal article" date="2018" name="Int. J. Syst. Evol. Microbiol.">
        <title>Flavobacterium chryseum sp. nov. and Flavobacterium psychroterrae sp. nov., novel environmental bacteria isolated from Antarctica.</title>
        <authorList>
            <person name="Kralova S."/>
            <person name="Svec P."/>
            <person name="Busse H.J."/>
            <person name="Stankova E."/>
            <person name="Vaczi P."/>
            <person name="Sedlacek I."/>
        </authorList>
    </citation>
    <scope>NUCLEOTIDE SEQUENCE [LARGE SCALE GENOMIC DNA]</scope>
    <source>
        <strain evidence="4 5">CCM 8827</strain>
    </source>
</reference>
<proteinExistence type="predicted"/>
<keyword evidence="2" id="KW-0732">Signal</keyword>
<feature type="signal peptide" evidence="2">
    <location>
        <begin position="1"/>
        <end position="19"/>
    </location>
</feature>
<dbReference type="Gene3D" id="2.60.40.3440">
    <property type="match status" value="2"/>
</dbReference>
<protein>
    <submittedName>
        <fullName evidence="4">T9SS sorting signal type C domain-containing protein</fullName>
    </submittedName>
</protein>
<feature type="compositionally biased region" description="Low complexity" evidence="1">
    <location>
        <begin position="1328"/>
        <end position="1353"/>
    </location>
</feature>
<dbReference type="PANTHER" id="PTHR47641">
    <property type="entry name" value="PERIAXIN-LIKE"/>
    <property type="match status" value="1"/>
</dbReference>
<dbReference type="NCBIfam" id="NF033708">
    <property type="entry name" value="T9SS_Cterm_ChiA"/>
    <property type="match status" value="1"/>
</dbReference>
<feature type="compositionally biased region" description="Low complexity" evidence="1">
    <location>
        <begin position="1427"/>
        <end position="1438"/>
    </location>
</feature>
<evidence type="ECO:0000259" key="3">
    <source>
        <dbReference type="PROSITE" id="PS51820"/>
    </source>
</evidence>
<dbReference type="PROSITE" id="PS51820">
    <property type="entry name" value="PA14"/>
    <property type="match status" value="1"/>
</dbReference>
<feature type="chain" id="PRO_5045167662" evidence="2">
    <location>
        <begin position="20"/>
        <end position="1525"/>
    </location>
</feature>
<dbReference type="InterPro" id="IPR037524">
    <property type="entry name" value="PA14/GLEYA"/>
</dbReference>
<dbReference type="RefSeq" id="WP_213302708.1">
    <property type="nucleotide sequence ID" value="NZ_JAGYVZ010000015.1"/>
</dbReference>
<evidence type="ECO:0000313" key="5">
    <source>
        <dbReference type="Proteomes" id="UP000722625"/>
    </source>
</evidence>
<evidence type="ECO:0000313" key="4">
    <source>
        <dbReference type="EMBL" id="MBS7232530.1"/>
    </source>
</evidence>
<dbReference type="EMBL" id="JAGYVZ010000015">
    <property type="protein sequence ID" value="MBS7232530.1"/>
    <property type="molecule type" value="Genomic_DNA"/>
</dbReference>
<dbReference type="Proteomes" id="UP000722625">
    <property type="component" value="Unassembled WGS sequence"/>
</dbReference>